<sequence length="628" mass="71828">MLENSEPRATIADMRLNCWVYGDDRLSIFPVGISQDLTVGHVRDAIKLERAALFNDMDACDIVLFKNSIPDDDDFLRHAFEVNYDPKVALRPTRLLRNVFNSRLPEEGHVHIFVRRPSTYGVMEPLINPTWSRREQTVKRLFECLESQRLVQIRGTPASGKSTLMRLLHAHIKSCQPDAIVQIVMGWPEESSQEHPIARFRRLIPGYPFPIPQKTFILFDNAHQTYWDSDLWEYFFKDWVLPGASYRVVLFCGYGSPSKQPVLYSGGTPPVLGPSSRISLWHRNEHGNEDDNEGFGLLLSRPEFDEYLANFTEFPLDPAFQDLVYEWTTGHAGAVEGIWHIVKNQNQNGTLEAYTIEDFFKLNPWDMFFSGLGQADFSRGLPTPAKMKDVNVSNVMRKLLKNRTIGTGEIEEEREAVRTCYENGWIQADLVDENIVYSFASPLHGVYISQQFTPTHVQIPHKTVAELTFDVVQRFKPSQLSGSAHVGTFLAQQPLAAMYQDEFYRRLGELVGDCVRISPKVLTADCAKNGSMDIFLPTQRWGIEITRDGIDLHGNDKRLGLHCAHGMWLTSSDMVDWILLDCCTEMPEDSHDDLPNLLHAVFTKNFSKVIILDNKLKELKMFALREKR</sequence>
<name>A0A4Y7PVU5_9AGAM</name>
<evidence type="ECO:0000313" key="6">
    <source>
        <dbReference type="Proteomes" id="UP000294933"/>
    </source>
</evidence>
<dbReference type="SUPFAM" id="SSF52540">
    <property type="entry name" value="P-loop containing nucleoside triphosphate hydrolases"/>
    <property type="match status" value="1"/>
</dbReference>
<keyword evidence="6" id="KW-1185">Reference proteome</keyword>
<evidence type="ECO:0000256" key="3">
    <source>
        <dbReference type="ARBA" id="ARBA00022525"/>
    </source>
</evidence>
<keyword evidence="3" id="KW-0964">Secreted</keyword>
<evidence type="ECO:0000256" key="1">
    <source>
        <dbReference type="ARBA" id="ARBA00004340"/>
    </source>
</evidence>
<dbReference type="Proteomes" id="UP000294933">
    <property type="component" value="Unassembled WGS sequence"/>
</dbReference>
<dbReference type="GO" id="GO:0043657">
    <property type="term" value="C:host cell"/>
    <property type="evidence" value="ECO:0007669"/>
    <property type="project" value="UniProtKB-SubCell"/>
</dbReference>
<evidence type="ECO:0000256" key="2">
    <source>
        <dbReference type="ARBA" id="ARBA00004613"/>
    </source>
</evidence>
<feature type="domain" description="Crinkler effector protein N-terminal" evidence="4">
    <location>
        <begin position="14"/>
        <end position="115"/>
    </location>
</feature>
<evidence type="ECO:0000259" key="4">
    <source>
        <dbReference type="Pfam" id="PF20147"/>
    </source>
</evidence>
<organism evidence="5 6">
    <name type="scientific">Rickenella mellea</name>
    <dbReference type="NCBI Taxonomy" id="50990"/>
    <lineage>
        <taxon>Eukaryota</taxon>
        <taxon>Fungi</taxon>
        <taxon>Dikarya</taxon>
        <taxon>Basidiomycota</taxon>
        <taxon>Agaricomycotina</taxon>
        <taxon>Agaricomycetes</taxon>
        <taxon>Hymenochaetales</taxon>
        <taxon>Rickenellaceae</taxon>
        <taxon>Rickenella</taxon>
    </lineage>
</organism>
<dbReference type="OrthoDB" id="5424500at2759"/>
<protein>
    <recommendedName>
        <fullName evidence="4">Crinkler effector protein N-terminal domain-containing protein</fullName>
    </recommendedName>
</protein>
<reference evidence="5 6" key="1">
    <citation type="submission" date="2018-06" db="EMBL/GenBank/DDBJ databases">
        <title>A transcriptomic atlas of mushroom development highlights an independent origin of complex multicellularity.</title>
        <authorList>
            <consortium name="DOE Joint Genome Institute"/>
            <person name="Krizsan K."/>
            <person name="Almasi E."/>
            <person name="Merenyi Z."/>
            <person name="Sahu N."/>
            <person name="Viragh M."/>
            <person name="Koszo T."/>
            <person name="Mondo S."/>
            <person name="Kiss B."/>
            <person name="Balint B."/>
            <person name="Kues U."/>
            <person name="Barry K."/>
            <person name="Hegedus J.C."/>
            <person name="Henrissat B."/>
            <person name="Johnson J."/>
            <person name="Lipzen A."/>
            <person name="Ohm R."/>
            <person name="Nagy I."/>
            <person name="Pangilinan J."/>
            <person name="Yan J."/>
            <person name="Xiong Y."/>
            <person name="Grigoriev I.V."/>
            <person name="Hibbett D.S."/>
            <person name="Nagy L.G."/>
        </authorList>
    </citation>
    <scope>NUCLEOTIDE SEQUENCE [LARGE SCALE GENOMIC DNA]</scope>
    <source>
        <strain evidence="5 6">SZMC22713</strain>
    </source>
</reference>
<dbReference type="Pfam" id="PF20147">
    <property type="entry name" value="Crinkler"/>
    <property type="match status" value="1"/>
</dbReference>
<dbReference type="EMBL" id="ML170196">
    <property type="protein sequence ID" value="TDL19517.1"/>
    <property type="molecule type" value="Genomic_DNA"/>
</dbReference>
<dbReference type="STRING" id="50990.A0A4Y7PVU5"/>
<dbReference type="GO" id="GO:0005576">
    <property type="term" value="C:extracellular region"/>
    <property type="evidence" value="ECO:0007669"/>
    <property type="project" value="UniProtKB-SubCell"/>
</dbReference>
<comment type="subcellular location">
    <subcellularLocation>
        <location evidence="1">Host cell</location>
    </subcellularLocation>
    <subcellularLocation>
        <location evidence="2">Secreted</location>
    </subcellularLocation>
</comment>
<dbReference type="AlphaFoldDB" id="A0A4Y7PVU5"/>
<accession>A0A4Y7PVU5</accession>
<evidence type="ECO:0000313" key="5">
    <source>
        <dbReference type="EMBL" id="TDL19517.1"/>
    </source>
</evidence>
<dbReference type="InterPro" id="IPR045379">
    <property type="entry name" value="Crinkler_N"/>
</dbReference>
<proteinExistence type="predicted"/>
<gene>
    <name evidence="5" type="ORF">BD410DRAFT_752188</name>
</gene>
<dbReference type="VEuPathDB" id="FungiDB:BD410DRAFT_752188"/>
<dbReference type="InterPro" id="IPR027417">
    <property type="entry name" value="P-loop_NTPase"/>
</dbReference>